<comment type="similarity">
    <text evidence="1 11">Belongs to the RNA polymerase alpha chain family.</text>
</comment>
<evidence type="ECO:0000256" key="10">
    <source>
        <dbReference type="ARBA" id="ARBA00048552"/>
    </source>
</evidence>
<dbReference type="SUPFAM" id="SSF47789">
    <property type="entry name" value="C-terminal domain of RNA polymerase alpha subunit"/>
    <property type="match status" value="1"/>
</dbReference>
<dbReference type="InterPro" id="IPR036603">
    <property type="entry name" value="RBP11-like"/>
</dbReference>
<feature type="domain" description="DNA-directed RNA polymerase RpoA/D/Rpb3-type" evidence="13">
    <location>
        <begin position="18"/>
        <end position="225"/>
    </location>
</feature>
<keyword evidence="4 11" id="KW-0240">DNA-directed RNA polymerase</keyword>
<comment type="function">
    <text evidence="11">DNA-dependent RNA polymerase catalyzes the transcription of DNA into RNA using the four ribonucleoside triphosphates as substrates.</text>
</comment>
<keyword evidence="7 11" id="KW-0804">Transcription</keyword>
<comment type="catalytic activity">
    <reaction evidence="10 11">
        <text>RNA(n) + a ribonucleoside 5'-triphosphate = RNA(n+1) + diphosphate</text>
        <dbReference type="Rhea" id="RHEA:21248"/>
        <dbReference type="Rhea" id="RHEA-COMP:14527"/>
        <dbReference type="Rhea" id="RHEA-COMP:17342"/>
        <dbReference type="ChEBI" id="CHEBI:33019"/>
        <dbReference type="ChEBI" id="CHEBI:61557"/>
        <dbReference type="ChEBI" id="CHEBI:140395"/>
        <dbReference type="EC" id="2.7.7.6"/>
    </reaction>
</comment>
<dbReference type="GO" id="GO:0046983">
    <property type="term" value="F:protein dimerization activity"/>
    <property type="evidence" value="ECO:0007669"/>
    <property type="project" value="InterPro"/>
</dbReference>
<dbReference type="InterPro" id="IPR011773">
    <property type="entry name" value="DNA-dir_RpoA"/>
</dbReference>
<dbReference type="AlphaFoldDB" id="A0A7C1XF27"/>
<evidence type="ECO:0000259" key="13">
    <source>
        <dbReference type="SMART" id="SM00662"/>
    </source>
</evidence>
<dbReference type="Gene3D" id="2.170.120.12">
    <property type="entry name" value="DNA-directed RNA polymerase, insert domain"/>
    <property type="match status" value="1"/>
</dbReference>
<dbReference type="GO" id="GO:0003677">
    <property type="term" value="F:DNA binding"/>
    <property type="evidence" value="ECO:0007669"/>
    <property type="project" value="UniProtKB-UniRule"/>
</dbReference>
<evidence type="ECO:0000256" key="11">
    <source>
        <dbReference type="HAMAP-Rule" id="MF_00059"/>
    </source>
</evidence>
<dbReference type="InterPro" id="IPR011260">
    <property type="entry name" value="RNAP_asu_C"/>
</dbReference>
<evidence type="ECO:0000256" key="8">
    <source>
        <dbReference type="ARBA" id="ARBA00032524"/>
    </source>
</evidence>
<evidence type="ECO:0000256" key="2">
    <source>
        <dbReference type="ARBA" id="ARBA00012418"/>
    </source>
</evidence>
<dbReference type="SMART" id="SM00662">
    <property type="entry name" value="RPOLD"/>
    <property type="match status" value="1"/>
</dbReference>
<evidence type="ECO:0000313" key="14">
    <source>
        <dbReference type="EMBL" id="HEF64291.1"/>
    </source>
</evidence>
<feature type="region of interest" description="Alpha N-terminal domain (alpha-NTD)" evidence="11">
    <location>
        <begin position="1"/>
        <end position="227"/>
    </location>
</feature>
<evidence type="ECO:0000256" key="4">
    <source>
        <dbReference type="ARBA" id="ARBA00022478"/>
    </source>
</evidence>
<evidence type="ECO:0000256" key="5">
    <source>
        <dbReference type="ARBA" id="ARBA00022679"/>
    </source>
</evidence>
<dbReference type="InterPro" id="IPR036643">
    <property type="entry name" value="RNApol_insert_sf"/>
</dbReference>
<dbReference type="InterPro" id="IPR011263">
    <property type="entry name" value="DNA-dir_RNA_pol_RpoA/D/Rpb3"/>
</dbReference>
<accession>A0A7C1XF27</accession>
<dbReference type="Pfam" id="PF03118">
    <property type="entry name" value="RNA_pol_A_CTD"/>
    <property type="match status" value="1"/>
</dbReference>
<evidence type="ECO:0000256" key="7">
    <source>
        <dbReference type="ARBA" id="ARBA00023163"/>
    </source>
</evidence>
<dbReference type="SUPFAM" id="SSF55257">
    <property type="entry name" value="RBP11-like subunits of RNA polymerase"/>
    <property type="match status" value="1"/>
</dbReference>
<dbReference type="GO" id="GO:0006351">
    <property type="term" value="P:DNA-templated transcription"/>
    <property type="evidence" value="ECO:0007669"/>
    <property type="project" value="UniProtKB-UniRule"/>
</dbReference>
<dbReference type="GO" id="GO:0005737">
    <property type="term" value="C:cytoplasm"/>
    <property type="evidence" value="ECO:0007669"/>
    <property type="project" value="UniProtKB-ARBA"/>
</dbReference>
<gene>
    <name evidence="11" type="primary">rpoA</name>
    <name evidence="14" type="ORF">ENP47_01575</name>
</gene>
<dbReference type="GO" id="GO:0003899">
    <property type="term" value="F:DNA-directed RNA polymerase activity"/>
    <property type="evidence" value="ECO:0007669"/>
    <property type="project" value="UniProtKB-UniRule"/>
</dbReference>
<evidence type="ECO:0000256" key="6">
    <source>
        <dbReference type="ARBA" id="ARBA00022695"/>
    </source>
</evidence>
<comment type="domain">
    <text evidence="11">The N-terminal domain is essential for RNAP assembly and basal transcription, whereas the C-terminal domain is involved in interaction with transcriptional regulators and with upstream promoter elements.</text>
</comment>
<proteinExistence type="inferred from homology"/>
<dbReference type="CDD" id="cd06928">
    <property type="entry name" value="RNAP_alpha_NTD"/>
    <property type="match status" value="1"/>
</dbReference>
<dbReference type="Gene3D" id="1.10.150.20">
    <property type="entry name" value="5' to 3' exonuclease, C-terminal subdomain"/>
    <property type="match status" value="1"/>
</dbReference>
<dbReference type="EC" id="2.7.7.6" evidence="2 11"/>
<dbReference type="EMBL" id="DSJL01000002">
    <property type="protein sequence ID" value="HEF64291.1"/>
    <property type="molecule type" value="Genomic_DNA"/>
</dbReference>
<keyword evidence="5 11" id="KW-0808">Transferase</keyword>
<feature type="region of interest" description="Disordered" evidence="12">
    <location>
        <begin position="303"/>
        <end position="326"/>
    </location>
</feature>
<dbReference type="Pfam" id="PF01193">
    <property type="entry name" value="RNA_pol_L"/>
    <property type="match status" value="1"/>
</dbReference>
<evidence type="ECO:0000256" key="9">
    <source>
        <dbReference type="ARBA" id="ARBA00033070"/>
    </source>
</evidence>
<evidence type="ECO:0000256" key="1">
    <source>
        <dbReference type="ARBA" id="ARBA00007123"/>
    </source>
</evidence>
<feature type="region of interest" description="Alpha C-terminal domain (alpha-CTD)" evidence="11">
    <location>
        <begin position="242"/>
        <end position="326"/>
    </location>
</feature>
<dbReference type="Gene3D" id="3.30.1360.10">
    <property type="entry name" value="RNA polymerase, RBP11-like subunit"/>
    <property type="match status" value="1"/>
</dbReference>
<evidence type="ECO:0000256" key="12">
    <source>
        <dbReference type="SAM" id="MobiDB-lite"/>
    </source>
</evidence>
<comment type="subunit">
    <text evidence="11">Homodimer. The RNAP catalytic core consists of 2 alpha, 1 beta, 1 beta' and 1 omega subunit. When a sigma factor is associated with the core the holoenzyme is formed, which can initiate transcription.</text>
</comment>
<dbReference type="FunFam" id="2.170.120.12:FF:000001">
    <property type="entry name" value="DNA-directed RNA polymerase subunit alpha"/>
    <property type="match status" value="1"/>
</dbReference>
<organism evidence="14">
    <name type="scientific">Thermomicrobium roseum</name>
    <dbReference type="NCBI Taxonomy" id="500"/>
    <lineage>
        <taxon>Bacteria</taxon>
        <taxon>Pseudomonadati</taxon>
        <taxon>Thermomicrobiota</taxon>
        <taxon>Thermomicrobia</taxon>
        <taxon>Thermomicrobiales</taxon>
        <taxon>Thermomicrobiaceae</taxon>
        <taxon>Thermomicrobium</taxon>
    </lineage>
</organism>
<dbReference type="InterPro" id="IPR011262">
    <property type="entry name" value="DNA-dir_RNA_pol_insert"/>
</dbReference>
<comment type="caution">
    <text evidence="14">The sequence shown here is derived from an EMBL/GenBank/DDBJ whole genome shotgun (WGS) entry which is preliminary data.</text>
</comment>
<keyword evidence="6 11" id="KW-0548">Nucleotidyltransferase</keyword>
<dbReference type="HAMAP" id="MF_00059">
    <property type="entry name" value="RNApol_bact_RpoA"/>
    <property type="match status" value="1"/>
</dbReference>
<dbReference type="Pfam" id="PF01000">
    <property type="entry name" value="RNA_pol_A_bac"/>
    <property type="match status" value="1"/>
</dbReference>
<dbReference type="SUPFAM" id="SSF56553">
    <property type="entry name" value="Insert subdomain of RNA polymerase alpha subunit"/>
    <property type="match status" value="1"/>
</dbReference>
<reference evidence="14" key="1">
    <citation type="journal article" date="2020" name="mSystems">
        <title>Genome- and Community-Level Interaction Insights into Carbon Utilization and Element Cycling Functions of Hydrothermarchaeota in Hydrothermal Sediment.</title>
        <authorList>
            <person name="Zhou Z."/>
            <person name="Liu Y."/>
            <person name="Xu W."/>
            <person name="Pan J."/>
            <person name="Luo Z.H."/>
            <person name="Li M."/>
        </authorList>
    </citation>
    <scope>NUCLEOTIDE SEQUENCE [LARGE SCALE GENOMIC DNA]</scope>
    <source>
        <strain evidence="14">SpSt-222</strain>
    </source>
</reference>
<dbReference type="NCBIfam" id="NF003519">
    <property type="entry name" value="PRK05182.2-5"/>
    <property type="match status" value="1"/>
</dbReference>
<dbReference type="GO" id="GO:0000428">
    <property type="term" value="C:DNA-directed RNA polymerase complex"/>
    <property type="evidence" value="ECO:0007669"/>
    <property type="project" value="UniProtKB-KW"/>
</dbReference>
<evidence type="ECO:0000256" key="3">
    <source>
        <dbReference type="ARBA" id="ARBA00015972"/>
    </source>
</evidence>
<name>A0A7C1XF27_THERO</name>
<sequence length="326" mass="35995">MLDFARPRVIQTHAAPTYGRFVVEPLDPGYGTTLGNALRRILLRSLPGAAITRVRIAGVWHEFSTIEGVREDVTEIVLNLKGIRLRAITEFREARATLFAQGEGVVRAGDVDWPAEVEVVNPDHVIATLDNDQARLEMDLWIGRGRGYLPAEAQEIRSIGEIPIDAIFTPILKVNYVVEHTRVGGATDYDRLIMEIVTDGTVDPAKALVEAARILVQHAKWIAEFDSEAAEQPAEEWTPAQVDDTRLLSEIGLSQRVLNALRARGIERVSQVLAMRPDQLLGIRNFGPRALQELRERLQENGYTEGPLFTGAVPEVGVGAGEGEED</sequence>
<dbReference type="NCBIfam" id="TIGR02027">
    <property type="entry name" value="rpoA"/>
    <property type="match status" value="1"/>
</dbReference>
<protein>
    <recommendedName>
        <fullName evidence="3 11">DNA-directed RNA polymerase subunit alpha</fullName>
        <shortName evidence="11">RNAP subunit alpha</shortName>
        <ecNumber evidence="2 11">2.7.7.6</ecNumber>
    </recommendedName>
    <alternativeName>
        <fullName evidence="9 11">RNA polymerase subunit alpha</fullName>
    </alternativeName>
    <alternativeName>
        <fullName evidence="8 11">Transcriptase subunit alpha</fullName>
    </alternativeName>
</protein>